<comment type="catalytic activity">
    <reaction evidence="1">
        <text>ATP + protein L-histidine = ADP + protein N-phospho-L-histidine.</text>
        <dbReference type="EC" id="2.7.13.3"/>
    </reaction>
</comment>
<evidence type="ECO:0000256" key="6">
    <source>
        <dbReference type="ARBA" id="ARBA00022679"/>
    </source>
</evidence>
<evidence type="ECO:0000256" key="9">
    <source>
        <dbReference type="ARBA" id="ARBA00022840"/>
    </source>
</evidence>
<evidence type="ECO:0000256" key="1">
    <source>
        <dbReference type="ARBA" id="ARBA00000085"/>
    </source>
</evidence>
<comment type="subcellular location">
    <subcellularLocation>
        <location evidence="2">Cell membrane</location>
        <topology evidence="2">Multi-pass membrane protein</topology>
    </subcellularLocation>
</comment>
<dbReference type="Pfam" id="PF02518">
    <property type="entry name" value="HATPase_c"/>
    <property type="match status" value="1"/>
</dbReference>
<evidence type="ECO:0000259" key="14">
    <source>
        <dbReference type="PROSITE" id="PS50885"/>
    </source>
</evidence>
<dbReference type="InterPro" id="IPR005467">
    <property type="entry name" value="His_kinase_dom"/>
</dbReference>
<keyword evidence="4" id="KW-1003">Cell membrane</keyword>
<evidence type="ECO:0000256" key="12">
    <source>
        <dbReference type="SAM" id="Phobius"/>
    </source>
</evidence>
<accession>A0ABX4EAT0</accession>
<evidence type="ECO:0000256" key="8">
    <source>
        <dbReference type="ARBA" id="ARBA00022777"/>
    </source>
</evidence>
<keyword evidence="7" id="KW-0547">Nucleotide-binding</keyword>
<dbReference type="PANTHER" id="PTHR34220">
    <property type="entry name" value="SENSOR HISTIDINE KINASE YPDA"/>
    <property type="match status" value="1"/>
</dbReference>
<feature type="domain" description="Histidine kinase" evidence="13">
    <location>
        <begin position="474"/>
        <end position="578"/>
    </location>
</feature>
<keyword evidence="5" id="KW-0597">Phosphoprotein</keyword>
<dbReference type="InterPro" id="IPR003660">
    <property type="entry name" value="HAMP_dom"/>
</dbReference>
<dbReference type="SMART" id="SM00387">
    <property type="entry name" value="HATPase_c"/>
    <property type="match status" value="1"/>
</dbReference>
<evidence type="ECO:0000256" key="11">
    <source>
        <dbReference type="ARBA" id="ARBA00023136"/>
    </source>
</evidence>
<organism evidence="15 16">
    <name type="scientific">Domibacillus enclensis</name>
    <dbReference type="NCBI Taxonomy" id="1017273"/>
    <lineage>
        <taxon>Bacteria</taxon>
        <taxon>Bacillati</taxon>
        <taxon>Bacillota</taxon>
        <taxon>Bacilli</taxon>
        <taxon>Bacillales</taxon>
        <taxon>Bacillaceae</taxon>
        <taxon>Domibacillus</taxon>
    </lineage>
</organism>
<dbReference type="InterPro" id="IPR003594">
    <property type="entry name" value="HATPase_dom"/>
</dbReference>
<keyword evidence="9" id="KW-0067">ATP-binding</keyword>
<evidence type="ECO:0000256" key="10">
    <source>
        <dbReference type="ARBA" id="ARBA00023012"/>
    </source>
</evidence>
<evidence type="ECO:0000313" key="16">
    <source>
        <dbReference type="Proteomes" id="UP000215545"/>
    </source>
</evidence>
<dbReference type="Proteomes" id="UP000215545">
    <property type="component" value="Unassembled WGS sequence"/>
</dbReference>
<keyword evidence="16" id="KW-1185">Reference proteome</keyword>
<keyword evidence="8" id="KW-0418">Kinase</keyword>
<dbReference type="PROSITE" id="PS50885">
    <property type="entry name" value="HAMP"/>
    <property type="match status" value="1"/>
</dbReference>
<evidence type="ECO:0000259" key="13">
    <source>
        <dbReference type="PROSITE" id="PS50109"/>
    </source>
</evidence>
<protein>
    <recommendedName>
        <fullName evidence="3">histidine kinase</fullName>
        <ecNumber evidence="3">2.7.13.3</ecNumber>
    </recommendedName>
</protein>
<name>A0ABX4EAT0_9BACI</name>
<dbReference type="EMBL" id="MWSK01000003">
    <property type="protein sequence ID" value="OXS78707.1"/>
    <property type="molecule type" value="Genomic_DNA"/>
</dbReference>
<dbReference type="Gene3D" id="6.10.340.10">
    <property type="match status" value="1"/>
</dbReference>
<dbReference type="InterPro" id="IPR010559">
    <property type="entry name" value="Sig_transdc_His_kin_internal"/>
</dbReference>
<dbReference type="Pfam" id="PF06580">
    <property type="entry name" value="His_kinase"/>
    <property type="match status" value="1"/>
</dbReference>
<dbReference type="EC" id="2.7.13.3" evidence="3"/>
<dbReference type="InterPro" id="IPR036890">
    <property type="entry name" value="HATPase_C_sf"/>
</dbReference>
<feature type="transmembrane region" description="Helical" evidence="12">
    <location>
        <begin position="297"/>
        <end position="315"/>
    </location>
</feature>
<dbReference type="SUPFAM" id="SSF55874">
    <property type="entry name" value="ATPase domain of HSP90 chaperone/DNA topoisomerase II/histidine kinase"/>
    <property type="match status" value="1"/>
</dbReference>
<dbReference type="InterPro" id="IPR050640">
    <property type="entry name" value="Bact_2-comp_sensor_kinase"/>
</dbReference>
<dbReference type="PANTHER" id="PTHR34220:SF7">
    <property type="entry name" value="SENSOR HISTIDINE KINASE YPDA"/>
    <property type="match status" value="1"/>
</dbReference>
<keyword evidence="11 12" id="KW-0472">Membrane</keyword>
<evidence type="ECO:0000313" key="15">
    <source>
        <dbReference type="EMBL" id="OXS78707.1"/>
    </source>
</evidence>
<dbReference type="PROSITE" id="PS50109">
    <property type="entry name" value="HIS_KIN"/>
    <property type="match status" value="1"/>
</dbReference>
<evidence type="ECO:0000256" key="4">
    <source>
        <dbReference type="ARBA" id="ARBA00022475"/>
    </source>
</evidence>
<evidence type="ECO:0000256" key="7">
    <source>
        <dbReference type="ARBA" id="ARBA00022741"/>
    </source>
</evidence>
<keyword evidence="12" id="KW-1133">Transmembrane helix</keyword>
<dbReference type="Gene3D" id="3.30.565.10">
    <property type="entry name" value="Histidine kinase-like ATPase, C-terminal domain"/>
    <property type="match status" value="1"/>
</dbReference>
<evidence type="ECO:0000256" key="5">
    <source>
        <dbReference type="ARBA" id="ARBA00022553"/>
    </source>
</evidence>
<evidence type="ECO:0000256" key="3">
    <source>
        <dbReference type="ARBA" id="ARBA00012438"/>
    </source>
</evidence>
<keyword evidence="10" id="KW-0902">Two-component regulatory system</keyword>
<sequence>MMTFQQKMITAFLLFVLLPIMILGYISNRISTDTLQKTISSQTVQTLRAVDSNVMTALNEVHHFSDYLLSSGDLQSFLMSHEEESIIDLYNRRQAIAGIMYDNAEVERILLYSWSGELLYQSNDRNESEWSLSSKAFMEEMKQAAGAPVWLGPSPEAKHPFQRESGFQLIHGRLINDVNTLDPIGYMVLSIKLEVLDDIFASSGPIPSTELLVNNKGEIIYSVNRKWIGRRMDTASFEKVRSSEDGYMLDQWNGEKSLLTFRPSDFKLSGNENVWLVSIKPWDALSGDIDYIRNTTVVLGLFAILAAVLFNFLYLRRIAGFIQLMSRKMKEAEKGDLSVRMRAYPLKELNGLSNRFNEMIRRIGELILQIKTEEEKSRQAEFKVLQQQINPHFLYNTLESINALAAMNGQKDISNMTINLGRLLRISINGKYEVSISQEINHVKSYLEIQQIRFEHLFTYSIEVEDTMMNELVLKLILQPLVENSINHAFHEEKKGCIHIIGTRNGSTGYFYVQDTGKGFPRNVLERLYEKRDGTGKNGHGIRNVHERLQLYYGNRYGMVICSSEKGTTIKVSFPLAERDG</sequence>
<keyword evidence="12" id="KW-0812">Transmembrane</keyword>
<keyword evidence="6" id="KW-0808">Transferase</keyword>
<gene>
    <name evidence="15" type="ORF">B1B05_08945</name>
</gene>
<proteinExistence type="predicted"/>
<evidence type="ECO:0000256" key="2">
    <source>
        <dbReference type="ARBA" id="ARBA00004651"/>
    </source>
</evidence>
<comment type="caution">
    <text evidence="15">The sequence shown here is derived from an EMBL/GenBank/DDBJ whole genome shotgun (WGS) entry which is preliminary data.</text>
</comment>
<feature type="domain" description="HAMP" evidence="14">
    <location>
        <begin position="316"/>
        <end position="368"/>
    </location>
</feature>
<reference evidence="16" key="1">
    <citation type="submission" date="2017-03" db="EMBL/GenBank/DDBJ databases">
        <title>Bacillus sp. V-88(T) DSM27956, whole genome shotgun sequencing project.</title>
        <authorList>
            <person name="Dastager S.G."/>
            <person name="Neurgaonkar P.S."/>
            <person name="Dharne M.S."/>
        </authorList>
    </citation>
    <scope>NUCLEOTIDE SEQUENCE [LARGE SCALE GENOMIC DNA]</scope>
    <source>
        <strain evidence="16">DSM 25145</strain>
    </source>
</reference>